<dbReference type="SUPFAM" id="SSF47598">
    <property type="entry name" value="Ribbon-helix-helix"/>
    <property type="match status" value="1"/>
</dbReference>
<evidence type="ECO:0000259" key="1">
    <source>
        <dbReference type="Pfam" id="PF03869"/>
    </source>
</evidence>
<keyword evidence="3" id="KW-1185">Reference proteome</keyword>
<dbReference type="EMBL" id="CP091244">
    <property type="protein sequence ID" value="UJS24794.1"/>
    <property type="molecule type" value="Genomic_DNA"/>
</dbReference>
<name>A0ABY3T0S3_9GAMM</name>
<gene>
    <name evidence="2" type="ORF">L2Y54_01790</name>
</gene>
<proteinExistence type="predicted"/>
<dbReference type="InterPro" id="IPR013321">
    <property type="entry name" value="Arc_rbn_hlx_hlx"/>
</dbReference>
<evidence type="ECO:0000313" key="3">
    <source>
        <dbReference type="Proteomes" id="UP001054801"/>
    </source>
</evidence>
<protein>
    <submittedName>
        <fullName evidence="2">Arc family DNA-binding protein</fullName>
    </submittedName>
</protein>
<organism evidence="2 3">
    <name type="scientific">Thiothrix winogradskyi</name>
    <dbReference type="NCBI Taxonomy" id="96472"/>
    <lineage>
        <taxon>Bacteria</taxon>
        <taxon>Pseudomonadati</taxon>
        <taxon>Pseudomonadota</taxon>
        <taxon>Gammaproteobacteria</taxon>
        <taxon>Thiotrichales</taxon>
        <taxon>Thiotrichaceae</taxon>
        <taxon>Thiothrix</taxon>
    </lineage>
</organism>
<keyword evidence="2" id="KW-0238">DNA-binding</keyword>
<dbReference type="InterPro" id="IPR010985">
    <property type="entry name" value="Ribbon_hlx_hlx"/>
</dbReference>
<feature type="domain" description="Arc-like DNA binding" evidence="1">
    <location>
        <begin position="9"/>
        <end position="44"/>
    </location>
</feature>
<dbReference type="GO" id="GO:0003677">
    <property type="term" value="F:DNA binding"/>
    <property type="evidence" value="ECO:0007669"/>
    <property type="project" value="UniProtKB-KW"/>
</dbReference>
<dbReference type="Proteomes" id="UP001054801">
    <property type="component" value="Chromosome"/>
</dbReference>
<reference evidence="2" key="1">
    <citation type="journal article" date="2022" name="Microorganisms">
        <title>Two New Species of Filamentous Sulfur Bacteria of the Genus Thiothrix, Thiothrix winogradskyi sp. nov. and 'Candidatus Thiothrix sulfatifontis' sp. nov.</title>
        <authorList>
            <person name="Ravin N.V."/>
            <person name="Rossetti S."/>
            <person name="Beletsky A.V."/>
            <person name="Kadnikov V.V."/>
            <person name="Rudenko T.S."/>
            <person name="Smolyakov D.D."/>
            <person name="Moskvitina M.I."/>
            <person name="Gureeva M.V."/>
            <person name="Mardanov A.V."/>
            <person name="Grabovich M.Y."/>
        </authorList>
    </citation>
    <scope>NUCLEOTIDE SEQUENCE</scope>
    <source>
        <strain evidence="2">CT3</strain>
    </source>
</reference>
<dbReference type="RefSeq" id="WP_236499493.1">
    <property type="nucleotide sequence ID" value="NZ_CP091244.1"/>
</dbReference>
<accession>A0ABY3T0S3</accession>
<sequence length="57" mass="6591">MSEKQQINPFPVRLEPELSQWVKARAKAGDRSMNAELNRLIKQAREAEQKQTEVTNP</sequence>
<evidence type="ECO:0000313" key="2">
    <source>
        <dbReference type="EMBL" id="UJS24794.1"/>
    </source>
</evidence>
<dbReference type="Pfam" id="PF03869">
    <property type="entry name" value="Arc"/>
    <property type="match status" value="1"/>
</dbReference>
<dbReference type="InterPro" id="IPR005569">
    <property type="entry name" value="Arc_DNA-bd_dom"/>
</dbReference>
<dbReference type="Gene3D" id="1.10.1220.10">
    <property type="entry name" value="Met repressor-like"/>
    <property type="match status" value="1"/>
</dbReference>